<dbReference type="InterPro" id="IPR048792">
    <property type="entry name" value="CarD_C"/>
</dbReference>
<dbReference type="PANTHER" id="PTHR38447:SF1">
    <property type="entry name" value="RNA POLYMERASE-BINDING TRANSCRIPTION FACTOR CARD"/>
    <property type="match status" value="1"/>
</dbReference>
<gene>
    <name evidence="3" type="ORF">SAMN04489714_0264</name>
</gene>
<dbReference type="Pfam" id="PF21095">
    <property type="entry name" value="CarD_C"/>
    <property type="match status" value="1"/>
</dbReference>
<dbReference type="RefSeq" id="WP_092648182.1">
    <property type="nucleotide sequence ID" value="NZ_LT629792.1"/>
</dbReference>
<name>A0ABY0V592_9ACTO</name>
<dbReference type="EMBL" id="LT629792">
    <property type="protein sequence ID" value="SDT86180.1"/>
    <property type="molecule type" value="Genomic_DNA"/>
</dbReference>
<organism evidence="3 4">
    <name type="scientific">Schaalia radingae</name>
    <dbReference type="NCBI Taxonomy" id="131110"/>
    <lineage>
        <taxon>Bacteria</taxon>
        <taxon>Bacillati</taxon>
        <taxon>Actinomycetota</taxon>
        <taxon>Actinomycetes</taxon>
        <taxon>Actinomycetales</taxon>
        <taxon>Actinomycetaceae</taxon>
        <taxon>Schaalia</taxon>
    </lineage>
</organism>
<dbReference type="InterPro" id="IPR036101">
    <property type="entry name" value="CarD-like/TRCF_RID_sf"/>
</dbReference>
<reference evidence="3 4" key="1">
    <citation type="submission" date="2016-10" db="EMBL/GenBank/DDBJ databases">
        <authorList>
            <person name="Varghese N."/>
            <person name="Submissions S."/>
        </authorList>
    </citation>
    <scope>NUCLEOTIDE SEQUENCE [LARGE SCALE GENOMIC DNA]</scope>
    <source>
        <strain evidence="3 4">DSM 9169</strain>
    </source>
</reference>
<dbReference type="InterPro" id="IPR042215">
    <property type="entry name" value="CarD-like_C"/>
</dbReference>
<dbReference type="SMART" id="SM01058">
    <property type="entry name" value="CarD_TRCF"/>
    <property type="match status" value="1"/>
</dbReference>
<dbReference type="SUPFAM" id="SSF141259">
    <property type="entry name" value="CarD-like"/>
    <property type="match status" value="1"/>
</dbReference>
<dbReference type="InterPro" id="IPR052531">
    <property type="entry name" value="CarD-like_regulator"/>
</dbReference>
<evidence type="ECO:0000313" key="4">
    <source>
        <dbReference type="Proteomes" id="UP000198976"/>
    </source>
</evidence>
<evidence type="ECO:0000259" key="2">
    <source>
        <dbReference type="SMART" id="SM01058"/>
    </source>
</evidence>
<dbReference type="Pfam" id="PF02559">
    <property type="entry name" value="CarD_TRCF_RID"/>
    <property type="match status" value="1"/>
</dbReference>
<feature type="compositionally biased region" description="Acidic residues" evidence="1">
    <location>
        <begin position="162"/>
        <end position="172"/>
    </location>
</feature>
<evidence type="ECO:0000313" key="3">
    <source>
        <dbReference type="EMBL" id="SDT86180.1"/>
    </source>
</evidence>
<dbReference type="PANTHER" id="PTHR38447">
    <property type="entry name" value="TRANSCRIPTION FACTOR YDEB-RELATED"/>
    <property type="match status" value="1"/>
</dbReference>
<feature type="region of interest" description="Disordered" evidence="1">
    <location>
        <begin position="156"/>
        <end position="182"/>
    </location>
</feature>
<sequence length="182" mass="20069">MTFTIGQTVVYPHHGAATIEEIATRKIRGEEKTYLTLRVTQGDLKIQVPADNVDLVGVRDVVDEDGLEEVVSVLRAPYVEEPTNWSRRFKANQEKIATGDIVKVSEVVRDLTRRDASKKLSTGEKRMLTKARQILTSELALARDIDKSAASDRLDSILAESAETDDSADDAGTDTHESGDDK</sequence>
<dbReference type="Gene3D" id="2.40.10.170">
    <property type="match status" value="1"/>
</dbReference>
<dbReference type="InterPro" id="IPR003711">
    <property type="entry name" value="CarD-like/TRCF_RID"/>
</dbReference>
<proteinExistence type="predicted"/>
<dbReference type="Proteomes" id="UP000198976">
    <property type="component" value="Chromosome I"/>
</dbReference>
<protein>
    <submittedName>
        <fullName evidence="3">Transcriptional regulator, CarD family</fullName>
    </submittedName>
</protein>
<feature type="domain" description="CarD-like/TRCF RNAP-interacting" evidence="2">
    <location>
        <begin position="2"/>
        <end position="112"/>
    </location>
</feature>
<dbReference type="Gene3D" id="1.20.58.1290">
    <property type="entry name" value="CarD-like, C-terminal domain"/>
    <property type="match status" value="1"/>
</dbReference>
<evidence type="ECO:0000256" key="1">
    <source>
        <dbReference type="SAM" id="MobiDB-lite"/>
    </source>
</evidence>
<accession>A0ABY0V592</accession>
<feature type="compositionally biased region" description="Basic and acidic residues" evidence="1">
    <location>
        <begin position="173"/>
        <end position="182"/>
    </location>
</feature>
<keyword evidence="4" id="KW-1185">Reference proteome</keyword>